<organism evidence="4 5">
    <name type="scientific">Deinococcus reticulitermitis</name>
    <dbReference type="NCBI Taxonomy" id="856736"/>
    <lineage>
        <taxon>Bacteria</taxon>
        <taxon>Thermotogati</taxon>
        <taxon>Deinococcota</taxon>
        <taxon>Deinococci</taxon>
        <taxon>Deinococcales</taxon>
        <taxon>Deinococcaceae</taxon>
        <taxon>Deinococcus</taxon>
    </lineage>
</organism>
<gene>
    <name evidence="4" type="ORF">SAMN04488058_10771</name>
</gene>
<evidence type="ECO:0000313" key="4">
    <source>
        <dbReference type="EMBL" id="SEJ39169.1"/>
    </source>
</evidence>
<keyword evidence="4" id="KW-0378">Hydrolase</keyword>
<dbReference type="PANTHER" id="PTHR13799:SF14">
    <property type="entry name" value="GTP CYCLOHYDROLASE 1 TYPE 2 HOMOLOG"/>
    <property type="match status" value="1"/>
</dbReference>
<dbReference type="Proteomes" id="UP000199223">
    <property type="component" value="Unassembled WGS sequence"/>
</dbReference>
<dbReference type="InterPro" id="IPR002678">
    <property type="entry name" value="DUF34/NIF3"/>
</dbReference>
<evidence type="ECO:0000313" key="5">
    <source>
        <dbReference type="Proteomes" id="UP000199223"/>
    </source>
</evidence>
<comment type="similarity">
    <text evidence="1">Belongs to the GTP cyclohydrolase I type 2/NIF3 family.</text>
</comment>
<evidence type="ECO:0000256" key="2">
    <source>
        <dbReference type="ARBA" id="ARBA00022723"/>
    </source>
</evidence>
<feature type="binding site" evidence="3">
    <location>
        <position position="195"/>
    </location>
    <ligand>
        <name>a divalent metal cation</name>
        <dbReference type="ChEBI" id="CHEBI:60240"/>
        <label>1</label>
    </ligand>
</feature>
<dbReference type="AlphaFoldDB" id="A0A1H6YD55"/>
<reference evidence="5" key="1">
    <citation type="submission" date="2016-10" db="EMBL/GenBank/DDBJ databases">
        <authorList>
            <person name="Varghese N."/>
            <person name="Submissions S."/>
        </authorList>
    </citation>
    <scope>NUCLEOTIDE SEQUENCE [LARGE SCALE GENOMIC DNA]</scope>
    <source>
        <strain evidence="5">CGMCC 1.10218</strain>
    </source>
</reference>
<protein>
    <submittedName>
        <fullName evidence="4">Putative GTP cyclohydrolase 1 type 2, NIF3 family</fullName>
    </submittedName>
</protein>
<dbReference type="GO" id="GO:0016787">
    <property type="term" value="F:hydrolase activity"/>
    <property type="evidence" value="ECO:0007669"/>
    <property type="project" value="UniProtKB-KW"/>
</dbReference>
<dbReference type="OrthoDB" id="66729at2"/>
<name>A0A1H6YD55_9DEIO</name>
<sequence>MPLSLPTLARWLSDTLGEPHPLVRASAAPVTHLALALEPGDLPAELNADALFLHRSRGVGERWPGLGVLGAHDGFDLHLTTGPNRRLARVLGWRDVRQVEWERASGLIATPVQEDWEALRAALHRELGGEDTSFPPADPRAPRVALMNALRPGLVEQAADLGVTVYLTGQLRPSAVAAARARGVGVIALGHRRTEEWGLRQLARELGAAFPGLEVAVWARGRRQRL</sequence>
<dbReference type="Gene3D" id="3.40.1390.30">
    <property type="entry name" value="NIF3 (NGG1p interacting factor 3)-like"/>
    <property type="match status" value="1"/>
</dbReference>
<dbReference type="RefSeq" id="WP_092264392.1">
    <property type="nucleotide sequence ID" value="NZ_FNZA01000007.1"/>
</dbReference>
<dbReference type="GO" id="GO:0005737">
    <property type="term" value="C:cytoplasm"/>
    <property type="evidence" value="ECO:0007669"/>
    <property type="project" value="TreeGrafter"/>
</dbReference>
<dbReference type="SUPFAM" id="SSF102705">
    <property type="entry name" value="NIF3 (NGG1p interacting factor 3)-like"/>
    <property type="match status" value="1"/>
</dbReference>
<dbReference type="GO" id="GO:0046872">
    <property type="term" value="F:metal ion binding"/>
    <property type="evidence" value="ECO:0007669"/>
    <property type="project" value="UniProtKB-KW"/>
</dbReference>
<keyword evidence="5" id="KW-1185">Reference proteome</keyword>
<proteinExistence type="inferred from homology"/>
<evidence type="ECO:0000256" key="3">
    <source>
        <dbReference type="PIRSR" id="PIRSR602678-1"/>
    </source>
</evidence>
<dbReference type="InterPro" id="IPR036069">
    <property type="entry name" value="DUF34/NIF3_sf"/>
</dbReference>
<dbReference type="PANTHER" id="PTHR13799">
    <property type="entry name" value="NGG1 INTERACTING FACTOR 3"/>
    <property type="match status" value="1"/>
</dbReference>
<dbReference type="Pfam" id="PF01784">
    <property type="entry name" value="DUF34_NIF3"/>
    <property type="match status" value="1"/>
</dbReference>
<dbReference type="EMBL" id="FNZA01000007">
    <property type="protein sequence ID" value="SEJ39169.1"/>
    <property type="molecule type" value="Genomic_DNA"/>
</dbReference>
<dbReference type="STRING" id="856736.SAMN04488058_10771"/>
<feature type="binding site" evidence="3">
    <location>
        <position position="191"/>
    </location>
    <ligand>
        <name>a divalent metal cation</name>
        <dbReference type="ChEBI" id="CHEBI:60240"/>
        <label>1</label>
    </ligand>
</feature>
<accession>A0A1H6YD55</accession>
<evidence type="ECO:0000256" key="1">
    <source>
        <dbReference type="ARBA" id="ARBA00006964"/>
    </source>
</evidence>
<keyword evidence="2 3" id="KW-0479">Metal-binding</keyword>
<feature type="binding site" evidence="3">
    <location>
        <position position="76"/>
    </location>
    <ligand>
        <name>a divalent metal cation</name>
        <dbReference type="ChEBI" id="CHEBI:60240"/>
        <label>1</label>
    </ligand>
</feature>